<dbReference type="Proteomes" id="UP000762676">
    <property type="component" value="Unassembled WGS sequence"/>
</dbReference>
<sequence>MYVNPRPDVKSTHAFDRCEYSACAMTKSVEEADVLFFNAARMRDFTLPPRRANQIWVMYSREPPDLHSFDDLDREDLLNQVNFSRMVLSDSTWQNLYGHLKRRPLPKKDYSG</sequence>
<evidence type="ECO:0000313" key="1">
    <source>
        <dbReference type="EMBL" id="GFR64068.1"/>
    </source>
</evidence>
<keyword evidence="2" id="KW-1185">Reference proteome</keyword>
<evidence type="ECO:0008006" key="3">
    <source>
        <dbReference type="Google" id="ProtNLM"/>
    </source>
</evidence>
<dbReference type="SUPFAM" id="SSF53756">
    <property type="entry name" value="UDP-Glycosyltransferase/glycogen phosphorylase"/>
    <property type="match status" value="1"/>
</dbReference>
<name>A0AAV4EU92_9GAST</name>
<gene>
    <name evidence="1" type="ORF">ElyMa_000170800</name>
</gene>
<proteinExistence type="predicted"/>
<organism evidence="1 2">
    <name type="scientific">Elysia marginata</name>
    <dbReference type="NCBI Taxonomy" id="1093978"/>
    <lineage>
        <taxon>Eukaryota</taxon>
        <taxon>Metazoa</taxon>
        <taxon>Spiralia</taxon>
        <taxon>Lophotrochozoa</taxon>
        <taxon>Mollusca</taxon>
        <taxon>Gastropoda</taxon>
        <taxon>Heterobranchia</taxon>
        <taxon>Euthyneura</taxon>
        <taxon>Panpulmonata</taxon>
        <taxon>Sacoglossa</taxon>
        <taxon>Placobranchoidea</taxon>
        <taxon>Plakobranchidae</taxon>
        <taxon>Elysia</taxon>
    </lineage>
</organism>
<dbReference type="AlphaFoldDB" id="A0AAV4EU92"/>
<evidence type="ECO:0000313" key="2">
    <source>
        <dbReference type="Proteomes" id="UP000762676"/>
    </source>
</evidence>
<reference evidence="1 2" key="1">
    <citation type="journal article" date="2021" name="Elife">
        <title>Chloroplast acquisition without the gene transfer in kleptoplastic sea slugs, Plakobranchus ocellatus.</title>
        <authorList>
            <person name="Maeda T."/>
            <person name="Takahashi S."/>
            <person name="Yoshida T."/>
            <person name="Shimamura S."/>
            <person name="Takaki Y."/>
            <person name="Nagai Y."/>
            <person name="Toyoda A."/>
            <person name="Suzuki Y."/>
            <person name="Arimoto A."/>
            <person name="Ishii H."/>
            <person name="Satoh N."/>
            <person name="Nishiyama T."/>
            <person name="Hasebe M."/>
            <person name="Maruyama T."/>
            <person name="Minagawa J."/>
            <person name="Obokata J."/>
            <person name="Shigenobu S."/>
        </authorList>
    </citation>
    <scope>NUCLEOTIDE SEQUENCE [LARGE SCALE GENOMIC DNA]</scope>
</reference>
<dbReference type="EMBL" id="BMAT01000326">
    <property type="protein sequence ID" value="GFR64068.1"/>
    <property type="molecule type" value="Genomic_DNA"/>
</dbReference>
<accession>A0AAV4EU92</accession>
<protein>
    <recommendedName>
        <fullName evidence="3">Fucosyltransferase N-terminal domain-containing protein</fullName>
    </recommendedName>
</protein>
<comment type="caution">
    <text evidence="1">The sequence shown here is derived from an EMBL/GenBank/DDBJ whole genome shotgun (WGS) entry which is preliminary data.</text>
</comment>